<comment type="caution">
    <text evidence="2">The sequence shown here is derived from an EMBL/GenBank/DDBJ whole genome shotgun (WGS) entry which is preliminary data.</text>
</comment>
<evidence type="ECO:0000313" key="3">
    <source>
        <dbReference type="Proteomes" id="UP001500469"/>
    </source>
</evidence>
<dbReference type="PANTHER" id="PTHR22916">
    <property type="entry name" value="GLYCOSYLTRANSFERASE"/>
    <property type="match status" value="1"/>
</dbReference>
<dbReference type="Proteomes" id="UP001500469">
    <property type="component" value="Unassembled WGS sequence"/>
</dbReference>
<dbReference type="RefSeq" id="WP_343854456.1">
    <property type="nucleotide sequence ID" value="NZ_BAAAFI010000047.1"/>
</dbReference>
<protein>
    <recommendedName>
        <fullName evidence="1">Glycosyltransferase 2-like domain-containing protein</fullName>
    </recommendedName>
</protein>
<sequence length="327" mass="37035">MSSVGVSIVICTYNGVVRLEETLSHLLKLDSQFPWELVLVDNASTDGTAQWVSTWLKSQAIKVSFQIVVENRPGLNNARVAGFQRCSFDYILFCDDDNWLFPDFVELGATILSNNSRIGVLGSLGHPVFEDGEPEWFSQFSHSYAVGSLGKNSGKQDFGSYHYGAACFFRRAALKELLTRGFRSLLADRTGKSLSSGGDVELGLAVQLLGYELHYDERLKFDHFIETHRLNWDYYLRLKRGISKSFPLLESYKCHEFQEVTAFRSHLVSLFFISIKGLVKSFVWRLCLSSKSNEVAFATTQTKCVSFLRNYRKTLAAFVTNKQLFDA</sequence>
<reference evidence="3" key="1">
    <citation type="journal article" date="2019" name="Int. J. Syst. Evol. Microbiol.">
        <title>The Global Catalogue of Microorganisms (GCM) 10K type strain sequencing project: providing services to taxonomists for standard genome sequencing and annotation.</title>
        <authorList>
            <consortium name="The Broad Institute Genomics Platform"/>
            <consortium name="The Broad Institute Genome Sequencing Center for Infectious Disease"/>
            <person name="Wu L."/>
            <person name="Ma J."/>
        </authorList>
    </citation>
    <scope>NUCLEOTIDE SEQUENCE [LARGE SCALE GENOMIC DNA]</scope>
    <source>
        <strain evidence="3">JCM 16112</strain>
    </source>
</reference>
<dbReference type="InterPro" id="IPR001173">
    <property type="entry name" value="Glyco_trans_2-like"/>
</dbReference>
<accession>A0ABP3YKV0</accession>
<dbReference type="SUPFAM" id="SSF53448">
    <property type="entry name" value="Nucleotide-diphospho-sugar transferases"/>
    <property type="match status" value="1"/>
</dbReference>
<dbReference type="Pfam" id="PF00535">
    <property type="entry name" value="Glycos_transf_2"/>
    <property type="match status" value="1"/>
</dbReference>
<dbReference type="EMBL" id="BAAAFI010000047">
    <property type="protein sequence ID" value="GAA0880881.1"/>
    <property type="molecule type" value="Genomic_DNA"/>
</dbReference>
<proteinExistence type="predicted"/>
<gene>
    <name evidence="2" type="ORF">GCM10009119_38510</name>
</gene>
<name>A0ABP3YKV0_9BACT</name>
<dbReference type="Gene3D" id="3.90.550.10">
    <property type="entry name" value="Spore Coat Polysaccharide Biosynthesis Protein SpsA, Chain A"/>
    <property type="match status" value="1"/>
</dbReference>
<feature type="domain" description="Glycosyltransferase 2-like" evidence="1">
    <location>
        <begin position="7"/>
        <end position="177"/>
    </location>
</feature>
<organism evidence="2 3">
    <name type="scientific">Algoriphagus jejuensis</name>
    <dbReference type="NCBI Taxonomy" id="419934"/>
    <lineage>
        <taxon>Bacteria</taxon>
        <taxon>Pseudomonadati</taxon>
        <taxon>Bacteroidota</taxon>
        <taxon>Cytophagia</taxon>
        <taxon>Cytophagales</taxon>
        <taxon>Cyclobacteriaceae</taxon>
        <taxon>Algoriphagus</taxon>
    </lineage>
</organism>
<keyword evidence="3" id="KW-1185">Reference proteome</keyword>
<dbReference type="CDD" id="cd00761">
    <property type="entry name" value="Glyco_tranf_GTA_type"/>
    <property type="match status" value="1"/>
</dbReference>
<evidence type="ECO:0000259" key="1">
    <source>
        <dbReference type="Pfam" id="PF00535"/>
    </source>
</evidence>
<dbReference type="InterPro" id="IPR029044">
    <property type="entry name" value="Nucleotide-diphossugar_trans"/>
</dbReference>
<evidence type="ECO:0000313" key="2">
    <source>
        <dbReference type="EMBL" id="GAA0880881.1"/>
    </source>
</evidence>